<evidence type="ECO:0000256" key="2">
    <source>
        <dbReference type="SAM" id="MobiDB-lite"/>
    </source>
</evidence>
<evidence type="ECO:0000256" key="1">
    <source>
        <dbReference type="ARBA" id="ARBA00006440"/>
    </source>
</evidence>
<evidence type="ECO:0000313" key="5">
    <source>
        <dbReference type="Proteomes" id="UP001230051"/>
    </source>
</evidence>
<dbReference type="InterPro" id="IPR046365">
    <property type="entry name" value="FAM124_dom"/>
</dbReference>
<feature type="compositionally biased region" description="Acidic residues" evidence="2">
    <location>
        <begin position="546"/>
        <end position="555"/>
    </location>
</feature>
<accession>A0AAD8DHG6</accession>
<protein>
    <submittedName>
        <fullName evidence="4">Protein FAM124A-like</fullName>
    </submittedName>
</protein>
<dbReference type="AlphaFoldDB" id="A0AAD8DHG6"/>
<name>A0AAD8DHG6_ACIOX</name>
<dbReference type="Pfam" id="PF15067">
    <property type="entry name" value="FAM124"/>
    <property type="match status" value="1"/>
</dbReference>
<dbReference type="PANTHER" id="PTHR14715">
    <property type="entry name" value="FAM124 DOMAIN-CONTAINING PROTEIN-RELATED"/>
    <property type="match status" value="1"/>
</dbReference>
<keyword evidence="5" id="KW-1185">Reference proteome</keyword>
<proteinExistence type="inferred from homology"/>
<sequence>MEKKPTEDECVDSGAETAGSDFSPMSSTCSELSIGDVQDPFLVSVHIITDPGNGRTLQKAMDNVLAWIHPDLQLFRVSERGCWKKPERCRTGIMIQPSLAIILFLQEEYGEEQFQQLHQSLRRPPWQYHHTEKVNGRMLPYMPCNQDFFTLSCSTPLWAIRQVHYGKEIVRFTIYCSHENFVDMVKMYQLILKREVSQKKGDFCFFIVYSNMDMEIQLSLKRLPKDQYPTPAESAIIEFRVKEIGQLVPLLPNPCTPISDVRWQTEDYDGNKILLQVRGSSRNSHRRPILSQLDPQLESSYTAPATNIHYSRGPASYRNKRYQKLQPPSCSKQHHRLSQQDLSSSCQGDDSSQRSSSTSETSWTVQRSCSLYCLPTVRHSLSPAPSLLSSSFSDRTAAFHFNIDDLEDAEETDVDTGLKLTSSDMSVVSAYTRLAANFQSFFSSPDKVYRHPPRAIPLRTRPLSMHNNPLPSYSGLSCGSLPSLSDISFCGSSCPSSLKPQRPQSASNPSHRLTPSALRYSGDSGHSTETESITLRQEAGSHNPPEEDPEQEFYI</sequence>
<dbReference type="PANTHER" id="PTHR14715:SF4">
    <property type="entry name" value="PROTEIN FAM124A"/>
    <property type="match status" value="1"/>
</dbReference>
<evidence type="ECO:0000259" key="3">
    <source>
        <dbReference type="Pfam" id="PF15067"/>
    </source>
</evidence>
<feature type="region of interest" description="Disordered" evidence="2">
    <location>
        <begin position="496"/>
        <end position="555"/>
    </location>
</feature>
<organism evidence="4 5">
    <name type="scientific">Acipenser oxyrinchus oxyrinchus</name>
    <dbReference type="NCBI Taxonomy" id="40147"/>
    <lineage>
        <taxon>Eukaryota</taxon>
        <taxon>Metazoa</taxon>
        <taxon>Chordata</taxon>
        <taxon>Craniata</taxon>
        <taxon>Vertebrata</taxon>
        <taxon>Euteleostomi</taxon>
        <taxon>Actinopterygii</taxon>
        <taxon>Chondrostei</taxon>
        <taxon>Acipenseriformes</taxon>
        <taxon>Acipenseridae</taxon>
        <taxon>Acipenser</taxon>
    </lineage>
</organism>
<evidence type="ECO:0000313" key="4">
    <source>
        <dbReference type="EMBL" id="KAK1169739.1"/>
    </source>
</evidence>
<feature type="region of interest" description="Disordered" evidence="2">
    <location>
        <begin position="322"/>
        <end position="359"/>
    </location>
</feature>
<dbReference type="InterPro" id="IPR029380">
    <property type="entry name" value="FAM124"/>
</dbReference>
<reference evidence="4" key="1">
    <citation type="submission" date="2022-02" db="EMBL/GenBank/DDBJ databases">
        <title>Atlantic sturgeon de novo genome assembly.</title>
        <authorList>
            <person name="Stock M."/>
            <person name="Klopp C."/>
            <person name="Guiguen Y."/>
            <person name="Cabau C."/>
            <person name="Parinello H."/>
            <person name="Santidrian Yebra-Pimentel E."/>
            <person name="Kuhl H."/>
            <person name="Dirks R.P."/>
            <person name="Guessner J."/>
            <person name="Wuertz S."/>
            <person name="Du K."/>
            <person name="Schartl M."/>
        </authorList>
    </citation>
    <scope>NUCLEOTIDE SEQUENCE</scope>
    <source>
        <strain evidence="4">STURGEONOMICS-FGT-2020</strain>
        <tissue evidence="4">Whole blood</tissue>
    </source>
</reference>
<feature type="region of interest" description="Disordered" evidence="2">
    <location>
        <begin position="1"/>
        <end position="24"/>
    </location>
</feature>
<feature type="domain" description="FAM124" evidence="3">
    <location>
        <begin position="43"/>
        <end position="276"/>
    </location>
</feature>
<comment type="caution">
    <text evidence="4">The sequence shown here is derived from an EMBL/GenBank/DDBJ whole genome shotgun (WGS) entry which is preliminary data.</text>
</comment>
<gene>
    <name evidence="4" type="primary">FAM124A</name>
    <name evidence="4" type="ORF">AOXY_G8606</name>
</gene>
<dbReference type="Proteomes" id="UP001230051">
    <property type="component" value="Unassembled WGS sequence"/>
</dbReference>
<feature type="compositionally biased region" description="Low complexity" evidence="2">
    <location>
        <begin position="339"/>
        <end position="359"/>
    </location>
</feature>
<dbReference type="EMBL" id="JAGXEW010000007">
    <property type="protein sequence ID" value="KAK1169739.1"/>
    <property type="molecule type" value="Genomic_DNA"/>
</dbReference>
<feature type="compositionally biased region" description="Polar residues" evidence="2">
    <location>
        <begin position="496"/>
        <end position="513"/>
    </location>
</feature>
<comment type="similarity">
    <text evidence="1">Belongs to the FAM124 family.</text>
</comment>
<feature type="compositionally biased region" description="Polar residues" evidence="2">
    <location>
        <begin position="524"/>
        <end position="535"/>
    </location>
</feature>